<dbReference type="Gene3D" id="3.40.1190.10">
    <property type="entry name" value="Mur-like, catalytic domain"/>
    <property type="match status" value="1"/>
</dbReference>
<dbReference type="Proteomes" id="UP000287394">
    <property type="component" value="Chromosome"/>
</dbReference>
<evidence type="ECO:0000256" key="3">
    <source>
        <dbReference type="ARBA" id="ARBA00022960"/>
    </source>
</evidence>
<dbReference type="GO" id="GO:0008765">
    <property type="term" value="F:UDP-N-acetylmuramoylalanyl-D-glutamate-2,6-diaminopimelate ligase activity"/>
    <property type="evidence" value="ECO:0007669"/>
    <property type="project" value="UniProtKB-UniRule"/>
</dbReference>
<evidence type="ECO:0000256" key="5">
    <source>
        <dbReference type="ARBA" id="ARBA00023306"/>
    </source>
</evidence>
<dbReference type="OrthoDB" id="9800958at2"/>
<keyword evidence="3 7" id="KW-0133">Cell shape</keyword>
<dbReference type="InterPro" id="IPR036565">
    <property type="entry name" value="Mur-like_cat_sf"/>
</dbReference>
<dbReference type="SUPFAM" id="SSF63418">
    <property type="entry name" value="MurE/MurF N-terminal domain"/>
    <property type="match status" value="1"/>
</dbReference>
<comment type="catalytic activity">
    <reaction evidence="7">
        <text>UDP-N-acetyl-alpha-D-muramoyl-L-alanyl-D-glutamate + meso-2,6-diaminopimelate + ATP = UDP-N-acetyl-alpha-D-muramoyl-L-alanyl-gamma-D-glutamyl-meso-2,6-diaminopimelate + ADP + phosphate + H(+)</text>
        <dbReference type="Rhea" id="RHEA:23676"/>
        <dbReference type="ChEBI" id="CHEBI:15378"/>
        <dbReference type="ChEBI" id="CHEBI:30616"/>
        <dbReference type="ChEBI" id="CHEBI:43474"/>
        <dbReference type="ChEBI" id="CHEBI:57791"/>
        <dbReference type="ChEBI" id="CHEBI:83900"/>
        <dbReference type="ChEBI" id="CHEBI:83905"/>
        <dbReference type="ChEBI" id="CHEBI:456216"/>
        <dbReference type="EC" id="6.3.2.13"/>
    </reaction>
</comment>
<dbReference type="EC" id="6.3.2.13" evidence="7"/>
<dbReference type="GO" id="GO:0008360">
    <property type="term" value="P:regulation of cell shape"/>
    <property type="evidence" value="ECO:0007669"/>
    <property type="project" value="UniProtKB-KW"/>
</dbReference>
<feature type="binding site" evidence="7">
    <location>
        <begin position="425"/>
        <end position="428"/>
    </location>
    <ligand>
        <name>meso-2,6-diaminopimelate</name>
        <dbReference type="ChEBI" id="CHEBI:57791"/>
    </ligand>
</feature>
<feature type="binding site" evidence="7">
    <location>
        <begin position="159"/>
        <end position="160"/>
    </location>
    <ligand>
        <name>UDP-N-acetyl-alpha-D-muramoyl-L-alanyl-D-glutamate</name>
        <dbReference type="ChEBI" id="CHEBI:83900"/>
    </ligand>
</feature>
<evidence type="ECO:0000256" key="7">
    <source>
        <dbReference type="HAMAP-Rule" id="MF_00208"/>
    </source>
</evidence>
<comment type="caution">
    <text evidence="7">Lacks conserved residue(s) required for the propagation of feature annotation.</text>
</comment>
<evidence type="ECO:0000256" key="4">
    <source>
        <dbReference type="ARBA" id="ARBA00022984"/>
    </source>
</evidence>
<feature type="binding site" evidence="7">
    <location>
        <position position="401"/>
    </location>
    <ligand>
        <name>meso-2,6-diaminopimelate</name>
        <dbReference type="ChEBI" id="CHEBI:57791"/>
    </ligand>
</feature>
<keyword evidence="7" id="KW-0067">ATP-binding</keyword>
<keyword evidence="13" id="KW-1185">Reference proteome</keyword>
<feature type="binding site" evidence="7">
    <location>
        <position position="194"/>
    </location>
    <ligand>
        <name>UDP-N-acetyl-alpha-D-muramoyl-L-alanyl-D-glutamate</name>
        <dbReference type="ChEBI" id="CHEBI:83900"/>
    </ligand>
</feature>
<dbReference type="Gene3D" id="3.90.190.20">
    <property type="entry name" value="Mur ligase, C-terminal domain"/>
    <property type="match status" value="1"/>
</dbReference>
<evidence type="ECO:0000256" key="2">
    <source>
        <dbReference type="ARBA" id="ARBA00022618"/>
    </source>
</evidence>
<keyword evidence="4 7" id="KW-0573">Peptidoglycan synthesis</keyword>
<keyword evidence="2 7" id="KW-0132">Cell division</keyword>
<dbReference type="InterPro" id="IPR013221">
    <property type="entry name" value="Mur_ligase_cen"/>
</dbReference>
<dbReference type="GO" id="GO:0009252">
    <property type="term" value="P:peptidoglycan biosynthetic process"/>
    <property type="evidence" value="ECO:0007669"/>
    <property type="project" value="UniProtKB-UniRule"/>
</dbReference>
<evidence type="ECO:0000313" key="13">
    <source>
        <dbReference type="Proteomes" id="UP000287394"/>
    </source>
</evidence>
<comment type="function">
    <text evidence="7">Catalyzes the addition of meso-diaminopimelic acid to the nucleotide precursor UDP-N-acetylmuramoyl-L-alanyl-D-glutamate (UMAG) in the biosynthesis of bacterial cell-wall peptidoglycan.</text>
</comment>
<dbReference type="AlphaFoldDB" id="A0A402D374"/>
<accession>A0A402D374</accession>
<evidence type="ECO:0000259" key="10">
    <source>
        <dbReference type="Pfam" id="PF02875"/>
    </source>
</evidence>
<dbReference type="RefSeq" id="WP_119323952.1">
    <property type="nucleotide sequence ID" value="NZ_AP025739.1"/>
</dbReference>
<dbReference type="EMBL" id="AP025739">
    <property type="protein sequence ID" value="BDI28489.1"/>
    <property type="molecule type" value="Genomic_DNA"/>
</dbReference>
<feature type="binding site" evidence="7">
    <location>
        <position position="480"/>
    </location>
    <ligand>
        <name>meso-2,6-diaminopimelate</name>
        <dbReference type="ChEBI" id="CHEBI:57791"/>
    </ligand>
</feature>
<evidence type="ECO:0000256" key="1">
    <source>
        <dbReference type="ARBA" id="ARBA00005898"/>
    </source>
</evidence>
<dbReference type="PANTHER" id="PTHR23135:SF4">
    <property type="entry name" value="UDP-N-ACETYLMURAMOYL-L-ALANYL-D-GLUTAMATE--2,6-DIAMINOPIMELATE LIGASE MURE HOMOLOG, CHLOROPLASTIC"/>
    <property type="match status" value="1"/>
</dbReference>
<keyword evidence="7" id="KW-0460">Magnesium</keyword>
<dbReference type="SUPFAM" id="SSF53623">
    <property type="entry name" value="MurD-like peptide ligases, catalytic domain"/>
    <property type="match status" value="1"/>
</dbReference>
<evidence type="ECO:0000256" key="8">
    <source>
        <dbReference type="RuleBase" id="RU004135"/>
    </source>
</evidence>
<dbReference type="NCBIfam" id="NF001126">
    <property type="entry name" value="PRK00139.1-4"/>
    <property type="match status" value="1"/>
</dbReference>
<dbReference type="InterPro" id="IPR000713">
    <property type="entry name" value="Mur_ligase_N"/>
</dbReference>
<keyword evidence="6 7" id="KW-0961">Cell wall biogenesis/degradation</keyword>
<keyword evidence="7" id="KW-0547">Nucleotide-binding</keyword>
<dbReference type="NCBIfam" id="TIGR01085">
    <property type="entry name" value="murE"/>
    <property type="match status" value="1"/>
</dbReference>
<dbReference type="InterPro" id="IPR035911">
    <property type="entry name" value="MurE/MurF_N"/>
</dbReference>
<dbReference type="SUPFAM" id="SSF53244">
    <property type="entry name" value="MurD-like peptide ligases, peptide-binding domain"/>
    <property type="match status" value="1"/>
</dbReference>
<feature type="domain" description="Mur ligase N-terminal catalytic" evidence="9">
    <location>
        <begin position="27"/>
        <end position="103"/>
    </location>
</feature>
<feature type="binding site" evidence="7">
    <location>
        <position position="192"/>
    </location>
    <ligand>
        <name>UDP-N-acetyl-alpha-D-muramoyl-L-alanyl-D-glutamate</name>
        <dbReference type="ChEBI" id="CHEBI:83900"/>
    </ligand>
</feature>
<feature type="binding site" evidence="7">
    <location>
        <position position="484"/>
    </location>
    <ligand>
        <name>meso-2,6-diaminopimelate</name>
        <dbReference type="ChEBI" id="CHEBI:57791"/>
    </ligand>
</feature>
<feature type="short sequence motif" description="Meso-diaminopimelate recognition motif" evidence="7">
    <location>
        <begin position="425"/>
        <end position="428"/>
    </location>
</feature>
<comment type="similarity">
    <text evidence="1 7">Belongs to the MurCDEF family. MurE subfamily.</text>
</comment>
<feature type="binding site" evidence="7">
    <location>
        <begin position="117"/>
        <end position="123"/>
    </location>
    <ligand>
        <name>ATP</name>
        <dbReference type="ChEBI" id="CHEBI:30616"/>
    </ligand>
</feature>
<dbReference type="GO" id="GO:0005737">
    <property type="term" value="C:cytoplasm"/>
    <property type="evidence" value="ECO:0007669"/>
    <property type="project" value="UniProtKB-SubCell"/>
</dbReference>
<feature type="domain" description="Mur ligase C-terminal" evidence="10">
    <location>
        <begin position="351"/>
        <end position="482"/>
    </location>
</feature>
<dbReference type="GO" id="GO:0071555">
    <property type="term" value="P:cell wall organization"/>
    <property type="evidence" value="ECO:0007669"/>
    <property type="project" value="UniProtKB-KW"/>
</dbReference>
<dbReference type="PANTHER" id="PTHR23135">
    <property type="entry name" value="MUR LIGASE FAMILY MEMBER"/>
    <property type="match status" value="1"/>
</dbReference>
<evidence type="ECO:0000259" key="9">
    <source>
        <dbReference type="Pfam" id="PF01225"/>
    </source>
</evidence>
<dbReference type="HAMAP" id="MF_00208">
    <property type="entry name" value="MurE"/>
    <property type="match status" value="1"/>
</dbReference>
<protein>
    <recommendedName>
        <fullName evidence="7">UDP-N-acetylmuramoyl-L-alanyl-D-glutamate--2,6-diaminopimelate ligase</fullName>
        <ecNumber evidence="7">6.3.2.13</ecNumber>
    </recommendedName>
    <alternativeName>
        <fullName evidence="7">Meso-A2pm-adding enzyme</fullName>
    </alternativeName>
    <alternativeName>
        <fullName evidence="7">Meso-diaminopimelate-adding enzyme</fullName>
    </alternativeName>
    <alternativeName>
        <fullName evidence="7">UDP-MurNAc-L-Ala-D-Glu:meso-diaminopimelate ligase</fullName>
    </alternativeName>
    <alternativeName>
        <fullName evidence="7">UDP-MurNAc-tripeptide synthetase</fullName>
    </alternativeName>
    <alternativeName>
        <fullName evidence="7">UDP-N-acetylmuramyl-tripeptide synthetase</fullName>
    </alternativeName>
</protein>
<comment type="PTM">
    <text evidence="7">Carboxylation is probably crucial for Mg(2+) binding and, consequently, for the gamma-phosphate positioning of ATP.</text>
</comment>
<dbReference type="GO" id="GO:0005524">
    <property type="term" value="F:ATP binding"/>
    <property type="evidence" value="ECO:0007669"/>
    <property type="project" value="UniProtKB-UniRule"/>
</dbReference>
<dbReference type="KEGG" id="ccot:CCAX7_005400"/>
<feature type="modified residue" description="N6-carboxylysine" evidence="7">
    <location>
        <position position="226"/>
    </location>
</feature>
<keyword evidence="7 12" id="KW-0436">Ligase</keyword>
<dbReference type="InterPro" id="IPR004101">
    <property type="entry name" value="Mur_ligase_C"/>
</dbReference>
<keyword evidence="7" id="KW-0963">Cytoplasm</keyword>
<dbReference type="GO" id="GO:0051301">
    <property type="term" value="P:cell division"/>
    <property type="evidence" value="ECO:0007669"/>
    <property type="project" value="UniProtKB-KW"/>
</dbReference>
<comment type="subcellular location">
    <subcellularLocation>
        <location evidence="7 8">Cytoplasm</location>
    </subcellularLocation>
</comment>
<organism evidence="12 13">
    <name type="scientific">Capsulimonas corticalis</name>
    <dbReference type="NCBI Taxonomy" id="2219043"/>
    <lineage>
        <taxon>Bacteria</taxon>
        <taxon>Bacillati</taxon>
        <taxon>Armatimonadota</taxon>
        <taxon>Armatimonadia</taxon>
        <taxon>Capsulimonadales</taxon>
        <taxon>Capsulimonadaceae</taxon>
        <taxon>Capsulimonas</taxon>
    </lineage>
</organism>
<gene>
    <name evidence="7 12" type="primary">murE</name>
    <name evidence="12" type="ORF">CCAX7_005400</name>
</gene>
<sequence length="510" mass="54653">MTMTLKTLSELAALLPDSQRYGEDVEIAALAYDSRQVVPGALFIALSGAKSDGHDFIAEALGRGAAALAIDSDRTAWYGDQGVPVIAVPSTRAALPVLASHFYDEPSRQLQLIGVTGTNGKTTTAHMIESIFRILGDRTGLIGTLGGMINGKPVPLERTTPESADLQRMFAEMLEQGVRRVVMEVSSEGALQGRTTGCAFDIGVFTNLTQDHLNTHGTMEAYFEQKLRLFTEYPDAFPEKVFTGVVNGDDEYGVRILAALEAAGRPALRYSMEDDTATIRARIHEVSPGGTRFDILYQPPVGSTVVIPVSLRLGGLFNVANALAAAGAAIAMRVPPVAIQNGLEALGGVPGRFETVETGDRGFHIIVDYAHTPDGLQRVLESARALKPARLISVFGCGGDRDPKKRPIMGKISFDLADITIVTSDNPRTENPDAILEEIVKGIPSGVDGACVFAQVDRRLAIKQALCEIAQPGDLVVIAGKGHESGQQFAHHKIPFDDRQVAREVLEQCS</sequence>
<feature type="domain" description="Mur ligase central" evidence="11">
    <location>
        <begin position="115"/>
        <end position="329"/>
    </location>
</feature>
<comment type="pathway">
    <text evidence="7 8">Cell wall biogenesis; peptidoglycan biosynthesis.</text>
</comment>
<dbReference type="InterPro" id="IPR005761">
    <property type="entry name" value="UDP-N-AcMur-Glu-dNH2Pim_ligase"/>
</dbReference>
<feature type="binding site" evidence="7">
    <location>
        <position position="34"/>
    </location>
    <ligand>
        <name>UDP-N-acetyl-alpha-D-muramoyl-L-alanyl-D-glutamate</name>
        <dbReference type="ChEBI" id="CHEBI:83900"/>
    </ligand>
</feature>
<feature type="binding site" evidence="7">
    <location>
        <position position="186"/>
    </location>
    <ligand>
        <name>UDP-N-acetyl-alpha-D-muramoyl-L-alanyl-D-glutamate</name>
        <dbReference type="ChEBI" id="CHEBI:83900"/>
    </ligand>
</feature>
<comment type="cofactor">
    <cofactor evidence="7">
        <name>Mg(2+)</name>
        <dbReference type="ChEBI" id="CHEBI:18420"/>
    </cofactor>
</comment>
<keyword evidence="5 7" id="KW-0131">Cell cycle</keyword>
<dbReference type="Pfam" id="PF01225">
    <property type="entry name" value="Mur_ligase"/>
    <property type="match status" value="1"/>
</dbReference>
<proteinExistence type="inferred from homology"/>
<dbReference type="FunCoup" id="A0A402D374">
    <property type="interactions" value="466"/>
</dbReference>
<evidence type="ECO:0000313" key="12">
    <source>
        <dbReference type="EMBL" id="BDI28489.1"/>
    </source>
</evidence>
<dbReference type="Pfam" id="PF02875">
    <property type="entry name" value="Mur_ligase_C"/>
    <property type="match status" value="1"/>
</dbReference>
<dbReference type="GO" id="GO:0000287">
    <property type="term" value="F:magnesium ion binding"/>
    <property type="evidence" value="ECO:0007669"/>
    <property type="project" value="UniProtKB-UniRule"/>
</dbReference>
<evidence type="ECO:0000259" key="11">
    <source>
        <dbReference type="Pfam" id="PF08245"/>
    </source>
</evidence>
<dbReference type="NCBIfam" id="NF001124">
    <property type="entry name" value="PRK00139.1-2"/>
    <property type="match status" value="1"/>
</dbReference>
<name>A0A402D374_9BACT</name>
<dbReference type="InterPro" id="IPR036615">
    <property type="entry name" value="Mur_ligase_C_dom_sf"/>
</dbReference>
<dbReference type="Pfam" id="PF08245">
    <property type="entry name" value="Mur_ligase_M"/>
    <property type="match status" value="1"/>
</dbReference>
<evidence type="ECO:0000256" key="6">
    <source>
        <dbReference type="ARBA" id="ARBA00023316"/>
    </source>
</evidence>
<reference evidence="12 13" key="1">
    <citation type="journal article" date="2019" name="Int. J. Syst. Evol. Microbiol.">
        <title>Capsulimonas corticalis gen. nov., sp. nov., an aerobic capsulated bacterium, of a novel bacterial order, Capsulimonadales ord. nov., of the class Armatimonadia of the phylum Armatimonadetes.</title>
        <authorList>
            <person name="Li J."/>
            <person name="Kudo C."/>
            <person name="Tonouchi A."/>
        </authorList>
    </citation>
    <scope>NUCLEOTIDE SEQUENCE [LARGE SCALE GENOMIC DNA]</scope>
    <source>
        <strain evidence="12 13">AX-7</strain>
    </source>
</reference>
<dbReference type="Gene3D" id="3.40.1390.10">
    <property type="entry name" value="MurE/MurF, N-terminal domain"/>
    <property type="match status" value="1"/>
</dbReference>